<sequence length="153" mass="17269">MTKSKDPQSVVENQTKELIAKMHVDAQVSVIAQDENYKVQIDTPDTGLLIGYHGEVINSLQLILGVLVYRELGEWVRIIVDVGDYRQKREETIKRLALDKAEEAVSTGQPVSLPYLSPLERRIVHLTLSENPRVTSESEGEGKDRHIVIKPQK</sequence>
<dbReference type="Gene3D" id="3.30.300.20">
    <property type="match status" value="1"/>
</dbReference>
<evidence type="ECO:0000313" key="3">
    <source>
        <dbReference type="EMBL" id="OGG14494.1"/>
    </source>
</evidence>
<dbReference type="CDD" id="cd02644">
    <property type="entry name" value="R3H_jag"/>
    <property type="match status" value="1"/>
</dbReference>
<feature type="region of interest" description="Disordered" evidence="1">
    <location>
        <begin position="132"/>
        <end position="153"/>
    </location>
</feature>
<dbReference type="InterPro" id="IPR034079">
    <property type="entry name" value="R3H_KhpB"/>
</dbReference>
<dbReference type="SUPFAM" id="SSF82708">
    <property type="entry name" value="R3H domain"/>
    <property type="match status" value="1"/>
</dbReference>
<dbReference type="InterPro" id="IPR038008">
    <property type="entry name" value="Jag_KH"/>
</dbReference>
<evidence type="ECO:0000313" key="4">
    <source>
        <dbReference type="Proteomes" id="UP000177383"/>
    </source>
</evidence>
<dbReference type="InterPro" id="IPR001374">
    <property type="entry name" value="R3H_dom"/>
</dbReference>
<dbReference type="PANTHER" id="PTHR35800">
    <property type="entry name" value="PROTEIN JAG"/>
    <property type="match status" value="1"/>
</dbReference>
<dbReference type="Gene3D" id="3.30.1370.50">
    <property type="entry name" value="R3H-like domain"/>
    <property type="match status" value="1"/>
</dbReference>
<reference evidence="3 4" key="1">
    <citation type="journal article" date="2016" name="Nat. Commun.">
        <title>Thousands of microbial genomes shed light on interconnected biogeochemical processes in an aquifer system.</title>
        <authorList>
            <person name="Anantharaman K."/>
            <person name="Brown C.T."/>
            <person name="Hug L.A."/>
            <person name="Sharon I."/>
            <person name="Castelle C.J."/>
            <person name="Probst A.J."/>
            <person name="Thomas B.C."/>
            <person name="Singh A."/>
            <person name="Wilkins M.J."/>
            <person name="Karaoz U."/>
            <person name="Brodie E.L."/>
            <person name="Williams K.H."/>
            <person name="Hubbard S.S."/>
            <person name="Banfield J.F."/>
        </authorList>
    </citation>
    <scope>NUCLEOTIDE SEQUENCE [LARGE SCALE GENOMIC DNA]</scope>
</reference>
<dbReference type="PROSITE" id="PS51061">
    <property type="entry name" value="R3H"/>
    <property type="match status" value="1"/>
</dbReference>
<dbReference type="InterPro" id="IPR036867">
    <property type="entry name" value="R3H_dom_sf"/>
</dbReference>
<dbReference type="Pfam" id="PF01424">
    <property type="entry name" value="R3H"/>
    <property type="match status" value="1"/>
</dbReference>
<dbReference type="InterPro" id="IPR015946">
    <property type="entry name" value="KH_dom-like_a/b"/>
</dbReference>
<dbReference type="GO" id="GO:0003723">
    <property type="term" value="F:RNA binding"/>
    <property type="evidence" value="ECO:0007669"/>
    <property type="project" value="InterPro"/>
</dbReference>
<feature type="domain" description="R3H" evidence="2">
    <location>
        <begin position="87"/>
        <end position="153"/>
    </location>
</feature>
<comment type="caution">
    <text evidence="3">The sequence shown here is derived from an EMBL/GenBank/DDBJ whole genome shotgun (WGS) entry which is preliminary data.</text>
</comment>
<dbReference type="CDD" id="cd02414">
    <property type="entry name" value="KH-II_Jag"/>
    <property type="match status" value="1"/>
</dbReference>
<proteinExistence type="predicted"/>
<dbReference type="SMART" id="SM00393">
    <property type="entry name" value="R3H"/>
    <property type="match status" value="1"/>
</dbReference>
<evidence type="ECO:0000256" key="1">
    <source>
        <dbReference type="SAM" id="MobiDB-lite"/>
    </source>
</evidence>
<protein>
    <recommendedName>
        <fullName evidence="2">R3H domain-containing protein</fullName>
    </recommendedName>
</protein>
<dbReference type="PANTHER" id="PTHR35800:SF1">
    <property type="entry name" value="RNA-BINDING PROTEIN KHPB"/>
    <property type="match status" value="1"/>
</dbReference>
<dbReference type="InterPro" id="IPR039247">
    <property type="entry name" value="KhpB"/>
</dbReference>
<evidence type="ECO:0000259" key="2">
    <source>
        <dbReference type="PROSITE" id="PS51061"/>
    </source>
</evidence>
<dbReference type="Pfam" id="PF13083">
    <property type="entry name" value="KH_KhpA-B"/>
    <property type="match status" value="1"/>
</dbReference>
<gene>
    <name evidence="3" type="ORF">A2773_05440</name>
</gene>
<dbReference type="STRING" id="1798375.A2773_05440"/>
<organism evidence="3 4">
    <name type="scientific">Candidatus Gottesmanbacteria bacterium RIFCSPHIGHO2_01_FULL_39_10</name>
    <dbReference type="NCBI Taxonomy" id="1798375"/>
    <lineage>
        <taxon>Bacteria</taxon>
        <taxon>Candidatus Gottesmaniibacteriota</taxon>
    </lineage>
</organism>
<dbReference type="Proteomes" id="UP000177383">
    <property type="component" value="Unassembled WGS sequence"/>
</dbReference>
<name>A0A1F5ZQ89_9BACT</name>
<accession>A0A1F5ZQ89</accession>
<dbReference type="AlphaFoldDB" id="A0A1F5ZQ89"/>
<dbReference type="EMBL" id="MFJE01000015">
    <property type="protein sequence ID" value="OGG14494.1"/>
    <property type="molecule type" value="Genomic_DNA"/>
</dbReference>